<evidence type="ECO:0000256" key="1">
    <source>
        <dbReference type="SAM" id="MobiDB-lite"/>
    </source>
</evidence>
<accession>K2QYM3</accession>
<evidence type="ECO:0000313" key="2">
    <source>
        <dbReference type="EMBL" id="EKF60702.1"/>
    </source>
</evidence>
<protein>
    <submittedName>
        <fullName evidence="2">Uncharacterized protein</fullName>
    </submittedName>
</protein>
<evidence type="ECO:0000313" key="3">
    <source>
        <dbReference type="Proteomes" id="UP000007123"/>
    </source>
</evidence>
<feature type="region of interest" description="Disordered" evidence="1">
    <location>
        <begin position="63"/>
        <end position="102"/>
    </location>
</feature>
<gene>
    <name evidence="2" type="ORF">QWE_06533</name>
</gene>
<proteinExistence type="predicted"/>
<reference evidence="2 3" key="1">
    <citation type="journal article" date="2012" name="J. Bacteriol.">
        <title>Draft Genome Sequence of Agrobacterium albertimagni Strain AOL15.</title>
        <authorList>
            <person name="Trimble W.L."/>
            <person name="Phung le T."/>
            <person name="Meyer F."/>
            <person name="Gilbert J.A."/>
            <person name="Silver S."/>
        </authorList>
    </citation>
    <scope>NUCLEOTIDE SEQUENCE [LARGE SCALE GENOMIC DNA]</scope>
    <source>
        <strain evidence="2 3">AOL15</strain>
    </source>
</reference>
<comment type="caution">
    <text evidence="2">The sequence shown here is derived from an EMBL/GenBank/DDBJ whole genome shotgun (WGS) entry which is preliminary data.</text>
</comment>
<dbReference type="EMBL" id="ALJF01000004">
    <property type="protein sequence ID" value="EKF60702.1"/>
    <property type="molecule type" value="Genomic_DNA"/>
</dbReference>
<organism evidence="2 3">
    <name type="scientific">Agrobacterium albertimagni AOL15</name>
    <dbReference type="NCBI Taxonomy" id="1156935"/>
    <lineage>
        <taxon>Bacteria</taxon>
        <taxon>Pseudomonadati</taxon>
        <taxon>Pseudomonadota</taxon>
        <taxon>Alphaproteobacteria</taxon>
        <taxon>Hyphomicrobiales</taxon>
        <taxon>Rhizobiaceae</taxon>
        <taxon>Rhizobium/Agrobacterium group</taxon>
        <taxon>Agrobacterium</taxon>
    </lineage>
</organism>
<keyword evidence="3" id="KW-1185">Reference proteome</keyword>
<sequence>MSPMFRNLALVVLLVILAGAFYTLVAPATKPAKTPLRTVCNSRGLASLLGCYRQVCQQAMRPDESVCPSNEKEPRRSGVQVGALGAAGGGSGEGTMISLMNR</sequence>
<dbReference type="Proteomes" id="UP000007123">
    <property type="component" value="Unassembled WGS sequence"/>
</dbReference>
<dbReference type="AlphaFoldDB" id="K2QYM3"/>
<name>K2QYM3_9HYPH</name>